<feature type="compositionally biased region" description="Low complexity" evidence="1">
    <location>
        <begin position="66"/>
        <end position="81"/>
    </location>
</feature>
<name>A0AAD7XDV9_9APHY</name>
<dbReference type="EMBL" id="JAPEVG010000052">
    <property type="protein sequence ID" value="KAJ8489214.1"/>
    <property type="molecule type" value="Genomic_DNA"/>
</dbReference>
<proteinExistence type="predicted"/>
<accession>A0AAD7XDV9</accession>
<evidence type="ECO:0000256" key="1">
    <source>
        <dbReference type="SAM" id="MobiDB-lite"/>
    </source>
</evidence>
<evidence type="ECO:0000313" key="3">
    <source>
        <dbReference type="Proteomes" id="UP001215151"/>
    </source>
</evidence>
<comment type="caution">
    <text evidence="2">The sequence shown here is derived from an EMBL/GenBank/DDBJ whole genome shotgun (WGS) entry which is preliminary data.</text>
</comment>
<feature type="compositionally biased region" description="Polar residues" evidence="1">
    <location>
        <begin position="175"/>
        <end position="190"/>
    </location>
</feature>
<dbReference type="AlphaFoldDB" id="A0AAD7XDV9"/>
<evidence type="ECO:0000313" key="2">
    <source>
        <dbReference type="EMBL" id="KAJ8489214.1"/>
    </source>
</evidence>
<keyword evidence="3" id="KW-1185">Reference proteome</keyword>
<feature type="region of interest" description="Disordered" evidence="1">
    <location>
        <begin position="63"/>
        <end position="119"/>
    </location>
</feature>
<gene>
    <name evidence="2" type="ORF">ONZ51_g3093</name>
</gene>
<dbReference type="Proteomes" id="UP001215151">
    <property type="component" value="Unassembled WGS sequence"/>
</dbReference>
<protein>
    <submittedName>
        <fullName evidence="2">Uncharacterized protein</fullName>
    </submittedName>
</protein>
<organism evidence="2 3">
    <name type="scientific">Trametes cubensis</name>
    <dbReference type="NCBI Taxonomy" id="1111947"/>
    <lineage>
        <taxon>Eukaryota</taxon>
        <taxon>Fungi</taxon>
        <taxon>Dikarya</taxon>
        <taxon>Basidiomycota</taxon>
        <taxon>Agaricomycotina</taxon>
        <taxon>Agaricomycetes</taxon>
        <taxon>Polyporales</taxon>
        <taxon>Polyporaceae</taxon>
        <taxon>Trametes</taxon>
    </lineage>
</organism>
<feature type="region of interest" description="Disordered" evidence="1">
    <location>
        <begin position="148"/>
        <end position="193"/>
    </location>
</feature>
<sequence>MSAHPSPQPSSRDAMQLIEDDITNLSSLDSYTNHNTLGLDNPYHSSVYPDDFSLTDTSTALGNLDYSSPQGPWSSSPQYSSNTLGLIGTPSALPDGPAAGPHDSHLSPSGHGPMFYMSPISATPQTSLHATRLEHPPIRIFTESLHDFSPAEDPRSPLRLQRSPVDASPSALLTPAQSSYTASSPSNNGSVPPITPLSPYNHLYFATPLIRPSSQSPLSLAGGSISPTALTFKEEQSSLSMRTAQQEQTVRRVLDFAYVMGYPLQSEPVPQPDYKPHTQSDRRRYVEQVDLEAPILFWTHSPEALGISLKEAFCSRFMKLVDRDDPMFEGRGPSVSIRLNWPGYPPWSRQIPTRDFRSPPQPVTRAKLARNVAKTIKRFIEDMEGRDLEDPAQSKWRVGKNGIRLDDLVLVGLQHVSMGSWQAHLRVVHRRH</sequence>
<reference evidence="2" key="1">
    <citation type="submission" date="2022-11" db="EMBL/GenBank/DDBJ databases">
        <title>Genome Sequence of Cubamyces cubensis.</title>
        <authorList>
            <person name="Buettner E."/>
        </authorList>
    </citation>
    <scope>NUCLEOTIDE SEQUENCE</scope>
    <source>
        <strain evidence="2">MPL-01</strain>
    </source>
</reference>